<keyword evidence="4" id="KW-0949">S-adenosyl-L-methionine</keyword>
<evidence type="ECO:0000259" key="8">
    <source>
        <dbReference type="Pfam" id="PF07669"/>
    </source>
</evidence>
<dbReference type="Pfam" id="PF07669">
    <property type="entry name" value="Eco57I"/>
    <property type="match status" value="1"/>
</dbReference>
<organism evidence="10 11">
    <name type="scientific">Lunatimonas lonarensis</name>
    <dbReference type="NCBI Taxonomy" id="1232681"/>
    <lineage>
        <taxon>Bacteria</taxon>
        <taxon>Pseudomonadati</taxon>
        <taxon>Bacteroidota</taxon>
        <taxon>Cytophagia</taxon>
        <taxon>Cytophagales</taxon>
        <taxon>Cyclobacteriaceae</taxon>
    </lineage>
</organism>
<keyword evidence="11" id="KW-1185">Reference proteome</keyword>
<sequence length="1307" mass="151382">MDLKIYFQDEANLGKGIRRFFEEQLSLNLKTQTERALPVSAVLKDLSPDKLSDIEAIYFGGKLSDQTFHAEGDESTLEEAEQELDRGKYESILVFGVELSAQTPTRSRLAEITRWLNRKSLGAPVAVIFRYNGKITFANAERTAYVYKNREGEKAGKVSLLKDIDVNKPHAAHRKIIVGDKNTSGLRIDPTKIKSFQALHDYWRKVLNTKELNKDFYNELFKWYLWAKQNVTFPNSKNIDADKHSSESLIRFISRILFVWFMKEKGLVSQKLFDPAELKSILKQFKADDNESNQYYTAVLQNLFFATLNMPVEQRSWISKNKKNPKQDGNPLYYRYEDQFLDAEETIENLFNKVPFLNGGLFDCLDDKKKGIVEDGFTRHKKNQPVFPNQLFFGDEEQADISEYFKDASDKNKWKAVKTKGIISLFDVYKFTIEENTPLEEDIALDPELLGKVFENLLASYNPETGETARKQTGSFYTPREIVNYMVDESLKAYLKNGLLKEENYTEEIIYDFTGKESRRERKQIEGTSESPWLGKEEELNEKLNALFDVHRDVNPFDQESTKEIVELIDHCKILDPACGSGAFPMGILLKLVDVLHKLDPENELWKETQIERVNRLIAEAEGFSDPGVRKQVIRSLKESKNKIEEAFRNNELNYGRKLYLIQNCIYGVDIQPIAIQISKLRFFISLLVDQTEKESEPNRGFEPLPNMDFKLIAANTLIGAPNNEVAETYMVERNLLPRFQQLTKEYFSISDPEEKNNQKEQIAGVIHEIVEVNKNIVRQFQNRLEKEKNTSTAAKQKKYVEQIQNYERDIQNWESFENIFNNESVSFFEPTIFYPEIKDGFDVVIGNPPYVSANNMSIHDRNYFNKDTSYKTLQGKWDLYIAFAEKSLNILNQNGIFTFIIPFGFLNQPFAEGIRTLILNEFHLLSIVDLHNEKIFENATVPSCIPIIQKTNKMSYSVSIRDFIDNNFLEKYQIDVDKYRKTSQHMFRTENLDSIAEILDEIRVNTFPLDELFYISTGAEIHGKESRGENGLTISGRSKFEVLSNTFTQGLKPYIEGSAIKKSKEGRYSFPKIDTWLDYSAPQLMRSPKFPELFDSEKIIIRRSSGLLRILAILDNLGIHTSEKCLIIIKRSTLPLRHSNYNNDSRLSLKYLISILNSKLIDFYYESVYGGFIDVYPNNLKRLPIKVNDQFIPALTQLVDFMLIEKSKQISSIQISLLDSIIDSLILNLYFPDHMKERGIDVLEFVERDIEAVMQGRDFEVLSDPEKEAIIEQLHALWSDPENEVVKRMGMFKERSPEILKVILES</sequence>
<dbReference type="SUPFAM" id="SSF53335">
    <property type="entry name" value="S-adenosyl-L-methionine-dependent methyltransferases"/>
    <property type="match status" value="1"/>
</dbReference>
<dbReference type="STRING" id="1232681.ADIS_1644"/>
<dbReference type="Pfam" id="PF12950">
    <property type="entry name" value="TaqI_C"/>
    <property type="match status" value="1"/>
</dbReference>
<dbReference type="EC" id="2.1.1.72" evidence="1"/>
<dbReference type="OrthoDB" id="32195at2"/>
<dbReference type="Gene3D" id="3.40.50.150">
    <property type="entry name" value="Vaccinia Virus protein VP39"/>
    <property type="match status" value="2"/>
</dbReference>
<evidence type="ECO:0000256" key="4">
    <source>
        <dbReference type="ARBA" id="ARBA00022691"/>
    </source>
</evidence>
<dbReference type="RefSeq" id="WP_010853783.1">
    <property type="nucleotide sequence ID" value="NZ_AQHR01000049.1"/>
</dbReference>
<keyword evidence="5" id="KW-0680">Restriction system</keyword>
<dbReference type="InterPro" id="IPR050953">
    <property type="entry name" value="N4_N6_ade-DNA_methylase"/>
</dbReference>
<protein>
    <recommendedName>
        <fullName evidence="1">site-specific DNA-methyltransferase (adenine-specific)</fullName>
        <ecNumber evidence="1">2.1.1.72</ecNumber>
    </recommendedName>
</protein>
<evidence type="ECO:0000256" key="3">
    <source>
        <dbReference type="ARBA" id="ARBA00022679"/>
    </source>
</evidence>
<keyword evidence="2" id="KW-0489">Methyltransferase</keyword>
<evidence type="ECO:0000313" key="10">
    <source>
        <dbReference type="EMBL" id="EON77725.1"/>
    </source>
</evidence>
<dbReference type="PROSITE" id="PS00092">
    <property type="entry name" value="N6_MTASE"/>
    <property type="match status" value="1"/>
</dbReference>
<name>R7ZUA6_9BACT</name>
<keyword evidence="6" id="KW-0238">DNA-binding</keyword>
<proteinExistence type="predicted"/>
<dbReference type="PANTHER" id="PTHR33841">
    <property type="entry name" value="DNA METHYLTRANSFERASE YEEA-RELATED"/>
    <property type="match status" value="1"/>
</dbReference>
<dbReference type="GO" id="GO:0009007">
    <property type="term" value="F:site-specific DNA-methyltransferase (adenine-specific) activity"/>
    <property type="evidence" value="ECO:0007669"/>
    <property type="project" value="UniProtKB-EC"/>
</dbReference>
<dbReference type="InterPro" id="IPR002052">
    <property type="entry name" value="DNA_methylase_N6_adenine_CS"/>
</dbReference>
<evidence type="ECO:0000256" key="5">
    <source>
        <dbReference type="ARBA" id="ARBA00022747"/>
    </source>
</evidence>
<dbReference type="InterPro" id="IPR011639">
    <property type="entry name" value="MethylTrfase_TaqI-like_dom"/>
</dbReference>
<keyword evidence="3" id="KW-0808">Transferase</keyword>
<evidence type="ECO:0000256" key="7">
    <source>
        <dbReference type="ARBA" id="ARBA00047942"/>
    </source>
</evidence>
<evidence type="ECO:0000256" key="1">
    <source>
        <dbReference type="ARBA" id="ARBA00011900"/>
    </source>
</evidence>
<dbReference type="InterPro" id="IPR029063">
    <property type="entry name" value="SAM-dependent_MTases_sf"/>
</dbReference>
<dbReference type="PRINTS" id="PR00507">
    <property type="entry name" value="N12N6MTFRASE"/>
</dbReference>
<dbReference type="Proteomes" id="UP000013909">
    <property type="component" value="Unassembled WGS sequence"/>
</dbReference>
<dbReference type="InterPro" id="IPR025931">
    <property type="entry name" value="TaqI_C"/>
</dbReference>
<dbReference type="GO" id="GO:0009307">
    <property type="term" value="P:DNA restriction-modification system"/>
    <property type="evidence" value="ECO:0007669"/>
    <property type="project" value="UniProtKB-KW"/>
</dbReference>
<evidence type="ECO:0000256" key="6">
    <source>
        <dbReference type="ARBA" id="ARBA00023125"/>
    </source>
</evidence>
<comment type="caution">
    <text evidence="10">The sequence shown here is derived from an EMBL/GenBank/DDBJ whole genome shotgun (WGS) entry which is preliminary data.</text>
</comment>
<dbReference type="GO" id="GO:0032259">
    <property type="term" value="P:methylation"/>
    <property type="evidence" value="ECO:0007669"/>
    <property type="project" value="UniProtKB-KW"/>
</dbReference>
<evidence type="ECO:0000313" key="11">
    <source>
        <dbReference type="Proteomes" id="UP000013909"/>
    </source>
</evidence>
<evidence type="ECO:0000259" key="9">
    <source>
        <dbReference type="Pfam" id="PF12950"/>
    </source>
</evidence>
<gene>
    <name evidence="10" type="ORF">ADIS_1644</name>
</gene>
<dbReference type="GO" id="GO:0003677">
    <property type="term" value="F:DNA binding"/>
    <property type="evidence" value="ECO:0007669"/>
    <property type="project" value="UniProtKB-KW"/>
</dbReference>
<dbReference type="EMBL" id="AQHR01000049">
    <property type="protein sequence ID" value="EON77725.1"/>
    <property type="molecule type" value="Genomic_DNA"/>
</dbReference>
<dbReference type="PANTHER" id="PTHR33841:SF1">
    <property type="entry name" value="DNA METHYLTRANSFERASE A"/>
    <property type="match status" value="1"/>
</dbReference>
<feature type="domain" description="TaqI-like C-terminal specificity" evidence="9">
    <location>
        <begin position="1054"/>
        <end position="1186"/>
    </location>
</feature>
<feature type="domain" description="Type II methyltransferase M.TaqI-like" evidence="8">
    <location>
        <begin position="664"/>
        <end position="937"/>
    </location>
</feature>
<comment type="catalytic activity">
    <reaction evidence="7">
        <text>a 2'-deoxyadenosine in DNA + S-adenosyl-L-methionine = an N(6)-methyl-2'-deoxyadenosine in DNA + S-adenosyl-L-homocysteine + H(+)</text>
        <dbReference type="Rhea" id="RHEA:15197"/>
        <dbReference type="Rhea" id="RHEA-COMP:12418"/>
        <dbReference type="Rhea" id="RHEA-COMP:12419"/>
        <dbReference type="ChEBI" id="CHEBI:15378"/>
        <dbReference type="ChEBI" id="CHEBI:57856"/>
        <dbReference type="ChEBI" id="CHEBI:59789"/>
        <dbReference type="ChEBI" id="CHEBI:90615"/>
        <dbReference type="ChEBI" id="CHEBI:90616"/>
        <dbReference type="EC" id="2.1.1.72"/>
    </reaction>
</comment>
<evidence type="ECO:0000256" key="2">
    <source>
        <dbReference type="ARBA" id="ARBA00022603"/>
    </source>
</evidence>
<dbReference type="PATRIC" id="fig|1288963.3.peg.1634"/>
<accession>R7ZUA6</accession>
<reference evidence="10 11" key="1">
    <citation type="submission" date="2013-02" db="EMBL/GenBank/DDBJ databases">
        <title>A novel strain isolated from Lonar lake, Maharashtra, India.</title>
        <authorList>
            <person name="Singh A."/>
        </authorList>
    </citation>
    <scope>NUCLEOTIDE SEQUENCE [LARGE SCALE GENOMIC DNA]</scope>
    <source>
        <strain evidence="10 11">AK24</strain>
    </source>
</reference>